<keyword evidence="1 2" id="KW-0238">DNA-binding</keyword>
<comment type="caution">
    <text evidence="4">The sequence shown here is derived from an EMBL/GenBank/DDBJ whole genome shotgun (WGS) entry which is preliminary data.</text>
</comment>
<dbReference type="GO" id="GO:0000976">
    <property type="term" value="F:transcription cis-regulatory region binding"/>
    <property type="evidence" value="ECO:0007669"/>
    <property type="project" value="TreeGrafter"/>
</dbReference>
<accession>A0A4R4URQ7</accession>
<dbReference type="Pfam" id="PF00440">
    <property type="entry name" value="TetR_N"/>
    <property type="match status" value="1"/>
</dbReference>
<protein>
    <submittedName>
        <fullName evidence="4">TetR/AcrR family transcriptional regulator</fullName>
    </submittedName>
</protein>
<proteinExistence type="predicted"/>
<dbReference type="PROSITE" id="PS50977">
    <property type="entry name" value="HTH_TETR_2"/>
    <property type="match status" value="1"/>
</dbReference>
<feature type="DNA-binding region" description="H-T-H motif" evidence="2">
    <location>
        <begin position="43"/>
        <end position="62"/>
    </location>
</feature>
<gene>
    <name evidence="4" type="ORF">E1161_05080</name>
</gene>
<keyword evidence="5" id="KW-1185">Reference proteome</keyword>
<name>A0A4R4URQ7_9PSEU</name>
<dbReference type="InterPro" id="IPR001647">
    <property type="entry name" value="HTH_TetR"/>
</dbReference>
<dbReference type="EMBL" id="SMKV01000005">
    <property type="protein sequence ID" value="TDC95018.1"/>
    <property type="molecule type" value="Genomic_DNA"/>
</dbReference>
<dbReference type="Proteomes" id="UP000294744">
    <property type="component" value="Unassembled WGS sequence"/>
</dbReference>
<dbReference type="PANTHER" id="PTHR30055">
    <property type="entry name" value="HTH-TYPE TRANSCRIPTIONAL REGULATOR RUTR"/>
    <property type="match status" value="1"/>
</dbReference>
<evidence type="ECO:0000259" key="3">
    <source>
        <dbReference type="PROSITE" id="PS50977"/>
    </source>
</evidence>
<evidence type="ECO:0000313" key="5">
    <source>
        <dbReference type="Proteomes" id="UP000294744"/>
    </source>
</evidence>
<dbReference type="PROSITE" id="PS01081">
    <property type="entry name" value="HTH_TETR_1"/>
    <property type="match status" value="1"/>
</dbReference>
<dbReference type="RefSeq" id="WP_132620098.1">
    <property type="nucleotide sequence ID" value="NZ_SMKV01000005.1"/>
</dbReference>
<dbReference type="PANTHER" id="PTHR30055:SF160">
    <property type="entry name" value="TRANSCRIPTIONAL REGULATORY PROTEIN (PROBABLY ASNC-FAMILY)-RELATED"/>
    <property type="match status" value="1"/>
</dbReference>
<sequence>MTASTTRRVDGRSARWAGYREKRRKELVDAALSAIAKHGPEVSVELMAEEAGVARPRLYKYFNDTADLGAAIAERVAEMVTAELAPMFNPRGTPKEMIRAAIGAHTNWLAEHGNLYRYLSMNSVTGEAGQNVITDVKTVIARQVTGLFQYFLDRFGIQVPVVQPLAFGIVGLVESTAGSWLQEPDGLTLDELTDWLCDWTWHLLDQSLQVYGLELDPDLPLAETDPADD</sequence>
<dbReference type="GO" id="GO:0003700">
    <property type="term" value="F:DNA-binding transcription factor activity"/>
    <property type="evidence" value="ECO:0007669"/>
    <property type="project" value="TreeGrafter"/>
</dbReference>
<dbReference type="OrthoDB" id="4542604at2"/>
<dbReference type="InterPro" id="IPR036271">
    <property type="entry name" value="Tet_transcr_reg_TetR-rel_C_sf"/>
</dbReference>
<evidence type="ECO:0000313" key="4">
    <source>
        <dbReference type="EMBL" id="TDC95018.1"/>
    </source>
</evidence>
<dbReference type="SUPFAM" id="SSF46689">
    <property type="entry name" value="Homeodomain-like"/>
    <property type="match status" value="1"/>
</dbReference>
<organism evidence="4 5">
    <name type="scientific">Saccharopolyspora aridisoli</name>
    <dbReference type="NCBI Taxonomy" id="2530385"/>
    <lineage>
        <taxon>Bacteria</taxon>
        <taxon>Bacillati</taxon>
        <taxon>Actinomycetota</taxon>
        <taxon>Actinomycetes</taxon>
        <taxon>Pseudonocardiales</taxon>
        <taxon>Pseudonocardiaceae</taxon>
        <taxon>Saccharopolyspora</taxon>
    </lineage>
</organism>
<dbReference type="AlphaFoldDB" id="A0A4R4URQ7"/>
<dbReference type="InterPro" id="IPR023772">
    <property type="entry name" value="DNA-bd_HTH_TetR-type_CS"/>
</dbReference>
<feature type="domain" description="HTH tetR-type" evidence="3">
    <location>
        <begin position="21"/>
        <end position="80"/>
    </location>
</feature>
<dbReference type="Gene3D" id="1.10.357.10">
    <property type="entry name" value="Tetracycline Repressor, domain 2"/>
    <property type="match status" value="1"/>
</dbReference>
<dbReference type="SUPFAM" id="SSF48498">
    <property type="entry name" value="Tetracyclin repressor-like, C-terminal domain"/>
    <property type="match status" value="1"/>
</dbReference>
<dbReference type="InterPro" id="IPR050109">
    <property type="entry name" value="HTH-type_TetR-like_transc_reg"/>
</dbReference>
<evidence type="ECO:0000256" key="1">
    <source>
        <dbReference type="ARBA" id="ARBA00023125"/>
    </source>
</evidence>
<evidence type="ECO:0000256" key="2">
    <source>
        <dbReference type="PROSITE-ProRule" id="PRU00335"/>
    </source>
</evidence>
<reference evidence="4 5" key="1">
    <citation type="submission" date="2019-03" db="EMBL/GenBank/DDBJ databases">
        <title>Draft genome sequences of novel Actinobacteria.</title>
        <authorList>
            <person name="Sahin N."/>
            <person name="Ay H."/>
            <person name="Saygin H."/>
        </authorList>
    </citation>
    <scope>NUCLEOTIDE SEQUENCE [LARGE SCALE GENOMIC DNA]</scope>
    <source>
        <strain evidence="4 5">16K404</strain>
    </source>
</reference>
<dbReference type="InterPro" id="IPR009057">
    <property type="entry name" value="Homeodomain-like_sf"/>
</dbReference>